<dbReference type="RefSeq" id="WP_150425564.1">
    <property type="nucleotide sequence ID" value="NZ_VYQA01000006.1"/>
</dbReference>
<evidence type="ECO:0000313" key="2">
    <source>
        <dbReference type="EMBL" id="KAA9017546.1"/>
    </source>
</evidence>
<dbReference type="PROSITE" id="PS51257">
    <property type="entry name" value="PROKAR_LIPOPROTEIN"/>
    <property type="match status" value="1"/>
</dbReference>
<reference evidence="4 5" key="1">
    <citation type="submission" date="2019-09" db="EMBL/GenBank/DDBJ databases">
        <authorList>
            <person name="Feng G."/>
        </authorList>
    </citation>
    <scope>NUCLEOTIDE SEQUENCE [LARGE SCALE GENOMIC DNA]</scope>
    <source>
        <strain evidence="3 4">KACC 19283</strain>
        <strain evidence="2 5">KACC 19284</strain>
    </source>
</reference>
<dbReference type="AlphaFoldDB" id="A0A5J5I4A5"/>
<evidence type="ECO:0000313" key="5">
    <source>
        <dbReference type="Proteomes" id="UP000326364"/>
    </source>
</evidence>
<evidence type="ECO:0000313" key="4">
    <source>
        <dbReference type="Proteomes" id="UP000325933"/>
    </source>
</evidence>
<evidence type="ECO:0000313" key="3">
    <source>
        <dbReference type="EMBL" id="KAA9030136.1"/>
    </source>
</evidence>
<name>A0A5J5I4A5_9SPHN</name>
<comment type="caution">
    <text evidence="3">The sequence shown here is derived from an EMBL/GenBank/DDBJ whole genome shotgun (WGS) entry which is preliminary data.</text>
</comment>
<keyword evidence="5" id="KW-1185">Reference proteome</keyword>
<evidence type="ECO:0000256" key="1">
    <source>
        <dbReference type="SAM" id="MobiDB-lite"/>
    </source>
</evidence>
<accession>A0A5J5I4A5</accession>
<dbReference type="EMBL" id="VYQA01000006">
    <property type="protein sequence ID" value="KAA9030136.1"/>
    <property type="molecule type" value="Genomic_DNA"/>
</dbReference>
<organism evidence="3 4">
    <name type="scientific">Sphingobium limneticum</name>
    <dbReference type="NCBI Taxonomy" id="1007511"/>
    <lineage>
        <taxon>Bacteria</taxon>
        <taxon>Pseudomonadati</taxon>
        <taxon>Pseudomonadota</taxon>
        <taxon>Alphaproteobacteria</taxon>
        <taxon>Sphingomonadales</taxon>
        <taxon>Sphingomonadaceae</taxon>
        <taxon>Sphingobium</taxon>
    </lineage>
</organism>
<dbReference type="Proteomes" id="UP000326364">
    <property type="component" value="Unassembled WGS sequence"/>
</dbReference>
<dbReference type="Proteomes" id="UP000325933">
    <property type="component" value="Unassembled WGS sequence"/>
</dbReference>
<sequence>MVRPLLPLAALSLLAACGSGSQDGVGGVSAGEAQALNDAAAQLDARTGAAQSADPGLNPAAFTAAGADRKRVAPQPAPHP</sequence>
<proteinExistence type="predicted"/>
<gene>
    <name evidence="3" type="ORF">F4U95_10010</name>
    <name evidence="2" type="ORF">F4U96_10065</name>
</gene>
<protein>
    <submittedName>
        <fullName evidence="3">Uncharacterized protein</fullName>
    </submittedName>
</protein>
<dbReference type="EMBL" id="VYQB01000006">
    <property type="protein sequence ID" value="KAA9017546.1"/>
    <property type="molecule type" value="Genomic_DNA"/>
</dbReference>
<feature type="region of interest" description="Disordered" evidence="1">
    <location>
        <begin position="43"/>
        <end position="80"/>
    </location>
</feature>